<evidence type="ECO:0000313" key="3">
    <source>
        <dbReference type="EMBL" id="KAH8703012.1"/>
    </source>
</evidence>
<dbReference type="Gene3D" id="1.10.10.800">
    <property type="match status" value="1"/>
</dbReference>
<dbReference type="InterPro" id="IPR029058">
    <property type="entry name" value="AB_hydrolase_fold"/>
</dbReference>
<keyword evidence="3" id="KW-0378">Hydrolase</keyword>
<name>A0AAD4KY26_9EURO</name>
<gene>
    <name evidence="3" type="ORF">BGW36DRAFT_368710</name>
</gene>
<sequence length="308" mass="32973">MTTERKVSFNSRGLNVVGILRSPDTSATNRKRAAIVVSHPGGGVKEQTAGLYASLLTEQGYITLAFDAAYQGESSGEPRGLEDPAQRVEDIKSAVTYLSLLPEVDTERIGGLGICASGGYINFAAQTDVRIKAVAGVSSVDFGQMIREGVKDTAAASPASAIAGTLEAAAKARLAEAKGEEYAQLPFAPDDPATVPDVYPALYKEAADYYRTPRGGHCRSTNRFPLRSTDLLANFDAFAFNHLISPRPLLMIAGSDADTKYFSEIAIEKAKEPKELFVVPGKTHIALYDDSSVVLPKLVDFYSKSISK</sequence>
<dbReference type="Proteomes" id="UP001201262">
    <property type="component" value="Unassembled WGS sequence"/>
</dbReference>
<dbReference type="AlphaFoldDB" id="A0AAD4KY26"/>
<dbReference type="Pfam" id="PF01738">
    <property type="entry name" value="DLH"/>
    <property type="match status" value="1"/>
</dbReference>
<evidence type="ECO:0000256" key="1">
    <source>
        <dbReference type="ARBA" id="ARBA00029464"/>
    </source>
</evidence>
<comment type="similarity">
    <text evidence="1">Belongs to the polyketide transferase af380 family.</text>
</comment>
<dbReference type="InterPro" id="IPR002925">
    <property type="entry name" value="Dienelactn_hydro"/>
</dbReference>
<protein>
    <submittedName>
        <fullName evidence="3">Alpha/Beta hydrolase protein</fullName>
    </submittedName>
</protein>
<evidence type="ECO:0000259" key="2">
    <source>
        <dbReference type="Pfam" id="PF01738"/>
    </source>
</evidence>
<dbReference type="Gene3D" id="3.40.50.1820">
    <property type="entry name" value="alpha/beta hydrolase"/>
    <property type="match status" value="1"/>
</dbReference>
<dbReference type="InterPro" id="IPR051411">
    <property type="entry name" value="Polyketide_trans_af380"/>
</dbReference>
<dbReference type="SUPFAM" id="SSF53474">
    <property type="entry name" value="alpha/beta-Hydrolases"/>
    <property type="match status" value="1"/>
</dbReference>
<dbReference type="GO" id="GO:0016787">
    <property type="term" value="F:hydrolase activity"/>
    <property type="evidence" value="ECO:0007669"/>
    <property type="project" value="UniProtKB-KW"/>
</dbReference>
<dbReference type="GeneID" id="70245306"/>
<accession>A0AAD4KY26</accession>
<keyword evidence="4" id="KW-1185">Reference proteome</keyword>
<reference evidence="3" key="1">
    <citation type="submission" date="2021-12" db="EMBL/GenBank/DDBJ databases">
        <title>Convergent genome expansion in fungi linked to evolution of root-endophyte symbiosis.</title>
        <authorList>
            <consortium name="DOE Joint Genome Institute"/>
            <person name="Ke Y.-H."/>
            <person name="Bonito G."/>
            <person name="Liao H.-L."/>
            <person name="Looney B."/>
            <person name="Rojas-Flechas A."/>
            <person name="Nash J."/>
            <person name="Hameed K."/>
            <person name="Schadt C."/>
            <person name="Martin F."/>
            <person name="Crous P.W."/>
            <person name="Miettinen O."/>
            <person name="Magnuson J.K."/>
            <person name="Labbe J."/>
            <person name="Jacobson D."/>
            <person name="Doktycz M.J."/>
            <person name="Veneault-Fourrey C."/>
            <person name="Kuo A."/>
            <person name="Mondo S."/>
            <person name="Calhoun S."/>
            <person name="Riley R."/>
            <person name="Ohm R."/>
            <person name="LaButti K."/>
            <person name="Andreopoulos B."/>
            <person name="Pangilinan J."/>
            <person name="Nolan M."/>
            <person name="Tritt A."/>
            <person name="Clum A."/>
            <person name="Lipzen A."/>
            <person name="Daum C."/>
            <person name="Barry K."/>
            <person name="Grigoriev I.V."/>
            <person name="Vilgalys R."/>
        </authorList>
    </citation>
    <scope>NUCLEOTIDE SEQUENCE</scope>
    <source>
        <strain evidence="3">PMI_201</strain>
    </source>
</reference>
<feature type="domain" description="Dienelactone hydrolase" evidence="2">
    <location>
        <begin position="29"/>
        <end position="138"/>
    </location>
</feature>
<dbReference type="PANTHER" id="PTHR47751">
    <property type="entry name" value="SUPERFAMILY HYDROLASE, PUTATIVE (AFU_ORTHOLOGUE AFUA_2G16580)-RELATED"/>
    <property type="match status" value="1"/>
</dbReference>
<evidence type="ECO:0000313" key="4">
    <source>
        <dbReference type="Proteomes" id="UP001201262"/>
    </source>
</evidence>
<dbReference type="RefSeq" id="XP_046076030.1">
    <property type="nucleotide sequence ID" value="XM_046215019.1"/>
</dbReference>
<dbReference type="EMBL" id="JAJTJA010000002">
    <property type="protein sequence ID" value="KAH8703012.1"/>
    <property type="molecule type" value="Genomic_DNA"/>
</dbReference>
<organism evidence="3 4">
    <name type="scientific">Talaromyces proteolyticus</name>
    <dbReference type="NCBI Taxonomy" id="1131652"/>
    <lineage>
        <taxon>Eukaryota</taxon>
        <taxon>Fungi</taxon>
        <taxon>Dikarya</taxon>
        <taxon>Ascomycota</taxon>
        <taxon>Pezizomycotina</taxon>
        <taxon>Eurotiomycetes</taxon>
        <taxon>Eurotiomycetidae</taxon>
        <taxon>Eurotiales</taxon>
        <taxon>Trichocomaceae</taxon>
        <taxon>Talaromyces</taxon>
        <taxon>Talaromyces sect. Bacilispori</taxon>
    </lineage>
</organism>
<dbReference type="PANTHER" id="PTHR47751:SF1">
    <property type="entry name" value="SUPERFAMILY HYDROLASE, PUTATIVE (AFU_ORTHOLOGUE AFUA_2G16580)-RELATED"/>
    <property type="match status" value="1"/>
</dbReference>
<comment type="caution">
    <text evidence="3">The sequence shown here is derived from an EMBL/GenBank/DDBJ whole genome shotgun (WGS) entry which is preliminary data.</text>
</comment>
<proteinExistence type="inferred from homology"/>